<dbReference type="Gene3D" id="1.10.287.470">
    <property type="entry name" value="Helix hairpin bin"/>
    <property type="match status" value="1"/>
</dbReference>
<dbReference type="AlphaFoldDB" id="A0A1M5TQP6"/>
<dbReference type="Gene3D" id="2.40.50.100">
    <property type="match status" value="1"/>
</dbReference>
<dbReference type="GO" id="GO:1990281">
    <property type="term" value="C:efflux pump complex"/>
    <property type="evidence" value="ECO:0007669"/>
    <property type="project" value="TreeGrafter"/>
</dbReference>
<accession>A0A1M5TQP6</accession>
<dbReference type="STRING" id="996342.SAMN05443551_2325"/>
<proteinExistence type="predicted"/>
<feature type="coiled-coil region" evidence="1">
    <location>
        <begin position="119"/>
        <end position="153"/>
    </location>
</feature>
<dbReference type="PANTHER" id="PTHR30469">
    <property type="entry name" value="MULTIDRUG RESISTANCE PROTEIN MDTA"/>
    <property type="match status" value="1"/>
</dbReference>
<keyword evidence="1" id="KW-0175">Coiled coil</keyword>
<dbReference type="GO" id="GO:0015562">
    <property type="term" value="F:efflux transmembrane transporter activity"/>
    <property type="evidence" value="ECO:0007669"/>
    <property type="project" value="TreeGrafter"/>
</dbReference>
<keyword evidence="4" id="KW-1185">Reference proteome</keyword>
<evidence type="ECO:0000259" key="2">
    <source>
        <dbReference type="Pfam" id="PF25917"/>
    </source>
</evidence>
<dbReference type="Proteomes" id="UP000184221">
    <property type="component" value="Unassembled WGS sequence"/>
</dbReference>
<dbReference type="Pfam" id="PF25917">
    <property type="entry name" value="BSH_RND"/>
    <property type="match status" value="1"/>
</dbReference>
<name>A0A1M5TQP6_9RHOB</name>
<evidence type="ECO:0000313" key="3">
    <source>
        <dbReference type="EMBL" id="SHH53044.1"/>
    </source>
</evidence>
<sequence>MRFFRRSLTGLFLLSLTLGLLAYAGVQVRDAVQDRMAQEPRAFQQRERVFAVNVVPFTLETITPELTAFGEIESRRTLEIRAAVGGRVTEIAPNFVEGGEVEAGQVLLRIDPTDLEAVLQRVQSDIVDAEAEQREAMRAVELARDELAAADDQAVLRERAFQRQQDLLDRGVGTAAAVEVAELAAAQARQAVLSRRQALAQAEARIDQSTTRLSRAIIAEAEAQRRLDDTIITADFAGTLADVSVVQGRLVASNEQLARLIDAEALEVAFRVSTQQFARLLDEDGRLADAEVAVVLDVFGTNLTAQGRLSRAGAAVGEGQTGRLLFATLDDAPGFRPGDFVTVRIEEPPLDRVARLPASALNASNEILLIADEDRLEVAVVTLVRRQGDDVLVRAEGLEGREVVAERTPLLGAGIKVRPLRNDAQAAVPEDPEMVELTEERRARLTAFVEANTRMPAEARQRVLDQLSQAKVPARVVERIESRMGG</sequence>
<organism evidence="3 4">
    <name type="scientific">Marivita hallyeonensis</name>
    <dbReference type="NCBI Taxonomy" id="996342"/>
    <lineage>
        <taxon>Bacteria</taxon>
        <taxon>Pseudomonadati</taxon>
        <taxon>Pseudomonadota</taxon>
        <taxon>Alphaproteobacteria</taxon>
        <taxon>Rhodobacterales</taxon>
        <taxon>Roseobacteraceae</taxon>
        <taxon>Marivita</taxon>
    </lineage>
</organism>
<evidence type="ECO:0000313" key="4">
    <source>
        <dbReference type="Proteomes" id="UP000184221"/>
    </source>
</evidence>
<protein>
    <submittedName>
        <fullName evidence="3">Multidrug resistance efflux pump</fullName>
    </submittedName>
</protein>
<gene>
    <name evidence="3" type="ORF">SAMN05443551_2325</name>
</gene>
<reference evidence="3 4" key="1">
    <citation type="submission" date="2016-11" db="EMBL/GenBank/DDBJ databases">
        <authorList>
            <person name="Jaros S."/>
            <person name="Januszkiewicz K."/>
            <person name="Wedrychowicz H."/>
        </authorList>
    </citation>
    <scope>NUCLEOTIDE SEQUENCE [LARGE SCALE GENOMIC DNA]</scope>
    <source>
        <strain evidence="3 4">DSM 29431</strain>
    </source>
</reference>
<feature type="domain" description="Multidrug resistance protein MdtA-like barrel-sandwich hybrid" evidence="2">
    <location>
        <begin position="76"/>
        <end position="260"/>
    </location>
</feature>
<dbReference type="Gene3D" id="2.40.30.170">
    <property type="match status" value="1"/>
</dbReference>
<dbReference type="PANTHER" id="PTHR30469:SF15">
    <property type="entry name" value="HLYD FAMILY OF SECRETION PROTEINS"/>
    <property type="match status" value="1"/>
</dbReference>
<dbReference type="OrthoDB" id="7626141at2"/>
<evidence type="ECO:0000256" key="1">
    <source>
        <dbReference type="SAM" id="Coils"/>
    </source>
</evidence>
<dbReference type="RefSeq" id="WP_072777688.1">
    <property type="nucleotide sequence ID" value="NZ_FQXC01000003.1"/>
</dbReference>
<dbReference type="InterPro" id="IPR058625">
    <property type="entry name" value="MdtA-like_BSH"/>
</dbReference>
<dbReference type="EMBL" id="FQXC01000003">
    <property type="protein sequence ID" value="SHH53044.1"/>
    <property type="molecule type" value="Genomic_DNA"/>
</dbReference>
<dbReference type="SUPFAM" id="SSF111369">
    <property type="entry name" value="HlyD-like secretion proteins"/>
    <property type="match status" value="1"/>
</dbReference>